<dbReference type="Gene3D" id="3.90.226.10">
    <property type="entry name" value="2-enoyl-CoA Hydratase, Chain A, domain 1"/>
    <property type="match status" value="1"/>
</dbReference>
<reference evidence="1" key="1">
    <citation type="journal article" date="2014" name="Int. J. Syst. Evol. Microbiol.">
        <title>Complete genome sequence of Corynebacterium casei LMG S-19264T (=DSM 44701T), isolated from a smear-ripened cheese.</title>
        <authorList>
            <consortium name="US DOE Joint Genome Institute (JGI-PGF)"/>
            <person name="Walter F."/>
            <person name="Albersmeier A."/>
            <person name="Kalinowski J."/>
            <person name="Ruckert C."/>
        </authorList>
    </citation>
    <scope>NUCLEOTIDE SEQUENCE</scope>
    <source>
        <strain evidence="1">CGMCC 4.7368</strain>
    </source>
</reference>
<comment type="caution">
    <text evidence="1">The sequence shown here is derived from an EMBL/GenBank/DDBJ whole genome shotgun (WGS) entry which is preliminary data.</text>
</comment>
<gene>
    <name evidence="1" type="ORF">GCM10012289_08510</name>
</gene>
<dbReference type="SUPFAM" id="SSF52096">
    <property type="entry name" value="ClpP/crotonase"/>
    <property type="match status" value="1"/>
</dbReference>
<protein>
    <submittedName>
        <fullName evidence="1">Uncharacterized protein</fullName>
    </submittedName>
</protein>
<organism evidence="1 2">
    <name type="scientific">Nonomuraea cavernae</name>
    <dbReference type="NCBI Taxonomy" id="2045107"/>
    <lineage>
        <taxon>Bacteria</taxon>
        <taxon>Bacillati</taxon>
        <taxon>Actinomycetota</taxon>
        <taxon>Actinomycetes</taxon>
        <taxon>Streptosporangiales</taxon>
        <taxon>Streptosporangiaceae</taxon>
        <taxon>Nonomuraea</taxon>
    </lineage>
</organism>
<evidence type="ECO:0000313" key="2">
    <source>
        <dbReference type="Proteomes" id="UP000646523"/>
    </source>
</evidence>
<evidence type="ECO:0000313" key="1">
    <source>
        <dbReference type="EMBL" id="GGO62889.1"/>
    </source>
</evidence>
<sequence length="71" mass="7698">MSAGIDTMVSMGVNGVEFFKHPYEFGVRKAKEVLFTSGSLSARDAGRIGMINRVVVHDPVVEPAFLTSSRP</sequence>
<name>A0A917YQX2_9ACTN</name>
<accession>A0A917YQX2</accession>
<dbReference type="Proteomes" id="UP000646523">
    <property type="component" value="Unassembled WGS sequence"/>
</dbReference>
<dbReference type="AlphaFoldDB" id="A0A917YQX2"/>
<proteinExistence type="predicted"/>
<dbReference type="InterPro" id="IPR029045">
    <property type="entry name" value="ClpP/crotonase-like_dom_sf"/>
</dbReference>
<reference evidence="1" key="2">
    <citation type="submission" date="2020-09" db="EMBL/GenBank/DDBJ databases">
        <authorList>
            <person name="Sun Q."/>
            <person name="Zhou Y."/>
        </authorList>
    </citation>
    <scope>NUCLEOTIDE SEQUENCE</scope>
    <source>
        <strain evidence="1">CGMCC 4.7368</strain>
    </source>
</reference>
<dbReference type="RefSeq" id="WP_189122637.1">
    <property type="nucleotide sequence ID" value="NZ_BMNH01000002.1"/>
</dbReference>
<keyword evidence="2" id="KW-1185">Reference proteome</keyword>
<dbReference type="EMBL" id="BMNH01000002">
    <property type="protein sequence ID" value="GGO62889.1"/>
    <property type="molecule type" value="Genomic_DNA"/>
</dbReference>